<name>A0A5S5BVX2_9FLAO</name>
<dbReference type="EMBL" id="VNHU01000012">
    <property type="protein sequence ID" value="TYP70458.1"/>
    <property type="molecule type" value="Genomic_DNA"/>
</dbReference>
<dbReference type="OrthoDB" id="7560678at2"/>
<dbReference type="Gene3D" id="3.40.50.2000">
    <property type="entry name" value="Glycogen Phosphorylase B"/>
    <property type="match status" value="2"/>
</dbReference>
<sequence length="340" mass="39943">MSKRSDLKEQLYFLLFHKWKYIIVILQSRFYKNSIKKLVDKVVFVAREKDKGWIFGAKVRRLSRYSSLNAQPYYHNQLKKLPLADGYYYIYHNYFCRCLRSTPSIWRKKNIVMFTHPTWTKKYSKTHVIWCLNKADYIICLNSTIKEYLINNGVKPDKLKVIHIATSSKFFSRHERGGGGVGFCSHFSARKNPDLVFDLVKNMPERAFYLIGDSWELYERFDELSQLPNFTYYNNAPYETYPDLYNKIDVFVSPSLLEGGPVPVLEAMMSNCVPVASKTGFCPDIITHGQNGFLFEIDADYQEVVKLIEKAFLCKTEIRETVLQYTWENCAKKIDNLFLN</sequence>
<dbReference type="CDD" id="cd03801">
    <property type="entry name" value="GT4_PimA-like"/>
    <property type="match status" value="1"/>
</dbReference>
<organism evidence="3 4">
    <name type="scientific">Aquimarina intermedia</name>
    <dbReference type="NCBI Taxonomy" id="350814"/>
    <lineage>
        <taxon>Bacteria</taxon>
        <taxon>Pseudomonadati</taxon>
        <taxon>Bacteroidota</taxon>
        <taxon>Flavobacteriia</taxon>
        <taxon>Flavobacteriales</taxon>
        <taxon>Flavobacteriaceae</taxon>
        <taxon>Aquimarina</taxon>
    </lineage>
</organism>
<gene>
    <name evidence="3" type="ORF">BD809_11250</name>
</gene>
<evidence type="ECO:0000313" key="4">
    <source>
        <dbReference type="Proteomes" id="UP000324376"/>
    </source>
</evidence>
<keyword evidence="1 3" id="KW-0808">Transferase</keyword>
<reference evidence="3 4" key="1">
    <citation type="submission" date="2019-07" db="EMBL/GenBank/DDBJ databases">
        <title>Genomic Encyclopedia of Archaeal and Bacterial Type Strains, Phase II (KMG-II): from individual species to whole genera.</title>
        <authorList>
            <person name="Goeker M."/>
        </authorList>
    </citation>
    <scope>NUCLEOTIDE SEQUENCE [LARGE SCALE GENOMIC DNA]</scope>
    <source>
        <strain evidence="3 4">DSM 17527</strain>
    </source>
</reference>
<dbReference type="PANTHER" id="PTHR46401:SF2">
    <property type="entry name" value="GLYCOSYLTRANSFERASE WBBK-RELATED"/>
    <property type="match status" value="1"/>
</dbReference>
<evidence type="ECO:0000313" key="3">
    <source>
        <dbReference type="EMBL" id="TYP70458.1"/>
    </source>
</evidence>
<comment type="caution">
    <text evidence="3">The sequence shown here is derived from an EMBL/GenBank/DDBJ whole genome shotgun (WGS) entry which is preliminary data.</text>
</comment>
<dbReference type="Pfam" id="PF00534">
    <property type="entry name" value="Glycos_transf_1"/>
    <property type="match status" value="1"/>
</dbReference>
<protein>
    <submittedName>
        <fullName evidence="3">Glycosyltransferase involved in cell wall biosynthesis</fullName>
    </submittedName>
</protein>
<evidence type="ECO:0000259" key="2">
    <source>
        <dbReference type="Pfam" id="PF00534"/>
    </source>
</evidence>
<accession>A0A5S5BVX2</accession>
<dbReference type="InterPro" id="IPR001296">
    <property type="entry name" value="Glyco_trans_1"/>
</dbReference>
<dbReference type="RefSeq" id="WP_148783679.1">
    <property type="nucleotide sequence ID" value="NZ_VNHU01000012.1"/>
</dbReference>
<dbReference type="GO" id="GO:0016757">
    <property type="term" value="F:glycosyltransferase activity"/>
    <property type="evidence" value="ECO:0007669"/>
    <property type="project" value="InterPro"/>
</dbReference>
<dbReference type="Proteomes" id="UP000324376">
    <property type="component" value="Unassembled WGS sequence"/>
</dbReference>
<evidence type="ECO:0000256" key="1">
    <source>
        <dbReference type="ARBA" id="ARBA00022679"/>
    </source>
</evidence>
<keyword evidence="4" id="KW-1185">Reference proteome</keyword>
<dbReference type="PANTHER" id="PTHR46401">
    <property type="entry name" value="GLYCOSYLTRANSFERASE WBBK-RELATED"/>
    <property type="match status" value="1"/>
</dbReference>
<feature type="domain" description="Glycosyl transferase family 1" evidence="2">
    <location>
        <begin position="182"/>
        <end position="319"/>
    </location>
</feature>
<dbReference type="SUPFAM" id="SSF53756">
    <property type="entry name" value="UDP-Glycosyltransferase/glycogen phosphorylase"/>
    <property type="match status" value="1"/>
</dbReference>
<dbReference type="GO" id="GO:0009103">
    <property type="term" value="P:lipopolysaccharide biosynthetic process"/>
    <property type="evidence" value="ECO:0007669"/>
    <property type="project" value="TreeGrafter"/>
</dbReference>
<dbReference type="AlphaFoldDB" id="A0A5S5BVX2"/>
<proteinExistence type="predicted"/>